<evidence type="ECO:0000313" key="2">
    <source>
        <dbReference type="EMBL" id="WAZ72427.1"/>
    </source>
</evidence>
<sequence>MGRKVSLLSIIVLVLFITSCNHGEVLSVISKINNDGVVDDNIGVVSLNREGKFLEQYFELDAIKEENVNVGKGDIIFEVQNRKKDGIDSDVLSSLENFDNEAENLQWWCGHNEKTLANLYKMSFAARDRVNKFYDIWAKSSEEYNRADRALERAISDLGQIKNTVAVEDRDKDDRIFEAEKKLDIAIDVWKKAREVKQKAEQDCRIADYYAIKIETTIEVLLRSLKLMRGELELEEEKE</sequence>
<gene>
    <name evidence="1" type="ORF">F9Y91_04895</name>
    <name evidence="2" type="ORF">O5404_05230</name>
</gene>
<evidence type="ECO:0000313" key="3">
    <source>
        <dbReference type="Proteomes" id="UP001164513"/>
    </source>
</evidence>
<accession>A0A5P8AUH5</accession>
<name>A0A5P8AUH5_9SPIR</name>
<dbReference type="RefSeq" id="WP_152301166.1">
    <property type="nucleotide sequence ID" value="NZ_CP044628.1"/>
</dbReference>
<dbReference type="PROSITE" id="PS51257">
    <property type="entry name" value="PROKAR_LIPOPROTEIN"/>
    <property type="match status" value="1"/>
</dbReference>
<protein>
    <recommendedName>
        <fullName evidence="4">Lipoprotein</fullName>
    </recommendedName>
</protein>
<geneLocation type="plasmid" evidence="2 3">
    <name>pZSt-lp66</name>
</geneLocation>
<dbReference type="Proteomes" id="UP001164513">
    <property type="component" value="Plasmid pZSt-lp66"/>
</dbReference>
<dbReference type="AlphaFoldDB" id="A0A5P8AUH5"/>
<proteinExistence type="predicted"/>
<keyword evidence="1" id="KW-0614">Plasmid</keyword>
<evidence type="ECO:0008006" key="4">
    <source>
        <dbReference type="Google" id="ProtNLM"/>
    </source>
</evidence>
<dbReference type="EMBL" id="CP114723">
    <property type="protein sequence ID" value="WAZ72427.1"/>
    <property type="molecule type" value="Genomic_DNA"/>
</dbReference>
<reference evidence="2" key="2">
    <citation type="submission" date="2022-12" db="EMBL/GenBank/DDBJ databases">
        <title>B. miyamotoi WGS.</title>
        <authorList>
            <person name="Gabriele M."/>
            <person name="Kuleshov K.V."/>
            <person name="Hepner S."/>
            <person name="Hoornstra D."/>
            <person name="Hovius J.W."/>
            <person name="Platonov A.E."/>
            <person name="Fingerle V."/>
            <person name="Strube C."/>
        </authorList>
    </citation>
    <scope>NUCLEOTIDE SEQUENCE</scope>
    <source>
        <strain evidence="2">ZStruIII14-9</strain>
        <plasmid evidence="2">pZSt-lp66</plasmid>
    </source>
</reference>
<geneLocation type="plasmid" evidence="1">
    <name>unnamed</name>
</geneLocation>
<evidence type="ECO:0000313" key="1">
    <source>
        <dbReference type="EMBL" id="QFP48570.1"/>
    </source>
</evidence>
<dbReference type="EMBL" id="CP044788">
    <property type="protein sequence ID" value="QFP48570.1"/>
    <property type="molecule type" value="Genomic_DNA"/>
</dbReference>
<organism evidence="1">
    <name type="scientific">Borrelia miyamotoi</name>
    <dbReference type="NCBI Taxonomy" id="47466"/>
    <lineage>
        <taxon>Bacteria</taxon>
        <taxon>Pseudomonadati</taxon>
        <taxon>Spirochaetota</taxon>
        <taxon>Spirochaetia</taxon>
        <taxon>Spirochaetales</taxon>
        <taxon>Borreliaceae</taxon>
        <taxon>Borrelia</taxon>
    </lineage>
</organism>
<reference evidence="1" key="1">
    <citation type="submission" date="2019-10" db="EMBL/GenBank/DDBJ databases">
        <title>Whole genome sequencing of Borrelia miyamotoi strains isolated in Europe.</title>
        <authorList>
            <person name="Sprong H."/>
            <person name="Azagi T."/>
            <person name="Kuleshov K.V."/>
            <person name="Platonov A.E."/>
            <person name="Hoornstra D."/>
            <person name="Hovius J.W."/>
        </authorList>
    </citation>
    <scope>NUCLEOTIDE SEQUENCE</scope>
    <source>
        <strain evidence="1">NL-IR-1</strain>
        <plasmid evidence="1">unnamed</plasmid>
    </source>
</reference>